<evidence type="ECO:0000313" key="2">
    <source>
        <dbReference type="Proteomes" id="UP000324800"/>
    </source>
</evidence>
<dbReference type="AlphaFoldDB" id="A0A5J4VPD0"/>
<proteinExistence type="predicted"/>
<gene>
    <name evidence="1" type="ORF">EZS28_019977</name>
</gene>
<comment type="caution">
    <text evidence="1">The sequence shown here is derived from an EMBL/GenBank/DDBJ whole genome shotgun (WGS) entry which is preliminary data.</text>
</comment>
<sequence length="150" mass="17493">MQNGKRNRAVVAVAVNKYRKIGQTKDKSQLNESMKMKTAQGMMDATDRQRNKNRSNLIEKLFPKAIIISTTTISNAKGSRSKQNHCTKTFRAKESHLTRTFQLEWSVKLKYKLQSHMPITQHISHNHFITPSITFTHIVRNRNYIEFNFT</sequence>
<dbReference type="Proteomes" id="UP000324800">
    <property type="component" value="Unassembled WGS sequence"/>
</dbReference>
<accession>A0A5J4VPD0</accession>
<name>A0A5J4VPD0_9EUKA</name>
<evidence type="ECO:0000313" key="1">
    <source>
        <dbReference type="EMBL" id="KAA6384497.1"/>
    </source>
</evidence>
<reference evidence="1 2" key="1">
    <citation type="submission" date="2019-03" db="EMBL/GenBank/DDBJ databases">
        <title>Single cell metagenomics reveals metabolic interactions within the superorganism composed of flagellate Streblomastix strix and complex community of Bacteroidetes bacteria on its surface.</title>
        <authorList>
            <person name="Treitli S.C."/>
            <person name="Kolisko M."/>
            <person name="Husnik F."/>
            <person name="Keeling P."/>
            <person name="Hampl V."/>
        </authorList>
    </citation>
    <scope>NUCLEOTIDE SEQUENCE [LARGE SCALE GENOMIC DNA]</scope>
    <source>
        <strain evidence="1">ST1C</strain>
    </source>
</reference>
<organism evidence="1 2">
    <name type="scientific">Streblomastix strix</name>
    <dbReference type="NCBI Taxonomy" id="222440"/>
    <lineage>
        <taxon>Eukaryota</taxon>
        <taxon>Metamonada</taxon>
        <taxon>Preaxostyla</taxon>
        <taxon>Oxymonadida</taxon>
        <taxon>Streblomastigidae</taxon>
        <taxon>Streblomastix</taxon>
    </lineage>
</organism>
<protein>
    <submittedName>
        <fullName evidence="1">Uncharacterized protein</fullName>
    </submittedName>
</protein>
<dbReference type="EMBL" id="SNRW01005730">
    <property type="protein sequence ID" value="KAA6384497.1"/>
    <property type="molecule type" value="Genomic_DNA"/>
</dbReference>